<dbReference type="CDD" id="cd21383">
    <property type="entry name" value="GAT_GGA_Tom1-like"/>
    <property type="match status" value="1"/>
</dbReference>
<evidence type="ECO:0000256" key="1">
    <source>
        <dbReference type="ARBA" id="ARBA00004170"/>
    </source>
</evidence>
<dbReference type="GO" id="GO:0043130">
    <property type="term" value="F:ubiquitin binding"/>
    <property type="evidence" value="ECO:0007669"/>
    <property type="project" value="InterPro"/>
</dbReference>
<dbReference type="Gene3D" id="1.25.40.90">
    <property type="match status" value="1"/>
</dbReference>
<dbReference type="GO" id="GO:0035091">
    <property type="term" value="F:phosphatidylinositol binding"/>
    <property type="evidence" value="ECO:0007669"/>
    <property type="project" value="InterPro"/>
</dbReference>
<dbReference type="Proteomes" id="UP001166286">
    <property type="component" value="Unassembled WGS sequence"/>
</dbReference>
<dbReference type="PROSITE" id="PS50909">
    <property type="entry name" value="GAT"/>
    <property type="match status" value="1"/>
</dbReference>
<protein>
    <recommendedName>
        <fullName evidence="4">GAT domain-containing protein</fullName>
    </recommendedName>
</protein>
<dbReference type="SUPFAM" id="SSF89009">
    <property type="entry name" value="GAT-like domain"/>
    <property type="match status" value="1"/>
</dbReference>
<gene>
    <name evidence="5" type="ORF">JMJ35_005756</name>
</gene>
<feature type="compositionally biased region" description="Pro residues" evidence="3">
    <location>
        <begin position="321"/>
        <end position="330"/>
    </location>
</feature>
<comment type="subcellular location">
    <subcellularLocation>
        <location evidence="1">Membrane</location>
        <topology evidence="1">Peripheral membrane protein</topology>
    </subcellularLocation>
</comment>
<keyword evidence="2" id="KW-0472">Membrane</keyword>
<evidence type="ECO:0000313" key="5">
    <source>
        <dbReference type="EMBL" id="KAK0511906.1"/>
    </source>
</evidence>
<keyword evidence="6" id="KW-1185">Reference proteome</keyword>
<reference evidence="5" key="1">
    <citation type="submission" date="2023-03" db="EMBL/GenBank/DDBJ databases">
        <title>Complete genome of Cladonia borealis.</title>
        <authorList>
            <person name="Park H."/>
        </authorList>
    </citation>
    <scope>NUCLEOTIDE SEQUENCE</scope>
    <source>
        <strain evidence="5">ANT050790</strain>
    </source>
</reference>
<feature type="domain" description="GAT" evidence="4">
    <location>
        <begin position="207"/>
        <end position="296"/>
    </location>
</feature>
<feature type="region of interest" description="Disordered" evidence="3">
    <location>
        <begin position="1"/>
        <end position="28"/>
    </location>
</feature>
<dbReference type="Pfam" id="PF03127">
    <property type="entry name" value="GAT"/>
    <property type="match status" value="1"/>
</dbReference>
<dbReference type="InterPro" id="IPR044836">
    <property type="entry name" value="TOL_plant"/>
</dbReference>
<sequence>MHRRIWGSISRRPNGDSQKAIPNGDSPEASVARGVRLFCESGGPNNSGEEVLHLPVIVEAAESSPAAATEASVRIRKFLAKENNQRAYVQYNAIMLVRILADNPGKSFTRNIDQKFVSTVKELLREGKDMSVQQILRETLDSFETNKANDETLAGLRDMWVREKAKIAKKGGRLDGGPPVQPNMMAPAHNPHQQNYFARNHKPRGLPPPAELAQRIEEAKTSAKLLSQVVQSTPPAEVLGNELIKEFVERCQSASRSVQGYIHSDSPPPDEDTLLTLIETNDQLATALSRHQRAMLQARRAGGTPSPNPPPGQSGPYEVPANPPLGPPPGLSRKEALQSTEEQDPFGDHNESNRQEDEVQPAPMGSHYGMQSPNYGKETRDMNQPGVYRPGYQPSTSYGNSQAIAANNVPMHEEDREDEAEEEEVRKPVQYRF</sequence>
<dbReference type="PANTHER" id="PTHR45898">
    <property type="entry name" value="TOM1-LIKE PROTEIN"/>
    <property type="match status" value="1"/>
</dbReference>
<dbReference type="InterPro" id="IPR004152">
    <property type="entry name" value="GAT_dom"/>
</dbReference>
<feature type="region of interest" description="Disordered" evidence="3">
    <location>
        <begin position="290"/>
        <end position="433"/>
    </location>
</feature>
<dbReference type="InterPro" id="IPR038425">
    <property type="entry name" value="GAT_sf"/>
</dbReference>
<dbReference type="EMBL" id="JAFEKC020000012">
    <property type="protein sequence ID" value="KAK0511906.1"/>
    <property type="molecule type" value="Genomic_DNA"/>
</dbReference>
<evidence type="ECO:0000259" key="4">
    <source>
        <dbReference type="PROSITE" id="PS50909"/>
    </source>
</evidence>
<dbReference type="GO" id="GO:0005737">
    <property type="term" value="C:cytoplasm"/>
    <property type="evidence" value="ECO:0007669"/>
    <property type="project" value="UniProtKB-ARBA"/>
</dbReference>
<comment type="caution">
    <text evidence="5">The sequence shown here is derived from an EMBL/GenBank/DDBJ whole genome shotgun (WGS) entry which is preliminary data.</text>
</comment>
<feature type="compositionally biased region" description="Polar residues" evidence="3">
    <location>
        <begin position="393"/>
        <end position="405"/>
    </location>
</feature>
<name>A0AA39R0N3_9LECA</name>
<organism evidence="5 6">
    <name type="scientific">Cladonia borealis</name>
    <dbReference type="NCBI Taxonomy" id="184061"/>
    <lineage>
        <taxon>Eukaryota</taxon>
        <taxon>Fungi</taxon>
        <taxon>Dikarya</taxon>
        <taxon>Ascomycota</taxon>
        <taxon>Pezizomycotina</taxon>
        <taxon>Lecanoromycetes</taxon>
        <taxon>OSLEUM clade</taxon>
        <taxon>Lecanoromycetidae</taxon>
        <taxon>Lecanorales</taxon>
        <taxon>Lecanorineae</taxon>
        <taxon>Cladoniaceae</taxon>
        <taxon>Cladonia</taxon>
    </lineage>
</organism>
<evidence type="ECO:0000256" key="3">
    <source>
        <dbReference type="SAM" id="MobiDB-lite"/>
    </source>
</evidence>
<dbReference type="SUPFAM" id="SSF48464">
    <property type="entry name" value="ENTH/VHS domain"/>
    <property type="match status" value="1"/>
</dbReference>
<dbReference type="InterPro" id="IPR008942">
    <property type="entry name" value="ENTH_VHS"/>
</dbReference>
<dbReference type="AlphaFoldDB" id="A0AA39R0N3"/>
<dbReference type="Gene3D" id="1.20.58.160">
    <property type="match status" value="1"/>
</dbReference>
<dbReference type="GO" id="GO:0043328">
    <property type="term" value="P:protein transport to vacuole involved in ubiquitin-dependent protein catabolic process via the multivesicular body sorting pathway"/>
    <property type="evidence" value="ECO:0007669"/>
    <property type="project" value="InterPro"/>
</dbReference>
<dbReference type="PANTHER" id="PTHR45898:SF4">
    <property type="entry name" value="TARGET OF MYB PROTEIN 1"/>
    <property type="match status" value="1"/>
</dbReference>
<evidence type="ECO:0000256" key="2">
    <source>
        <dbReference type="ARBA" id="ARBA00023136"/>
    </source>
</evidence>
<evidence type="ECO:0000313" key="6">
    <source>
        <dbReference type="Proteomes" id="UP001166286"/>
    </source>
</evidence>
<dbReference type="GO" id="GO:0016020">
    <property type="term" value="C:membrane"/>
    <property type="evidence" value="ECO:0007669"/>
    <property type="project" value="UniProtKB-SubCell"/>
</dbReference>
<proteinExistence type="predicted"/>
<feature type="compositionally biased region" description="Basic and acidic residues" evidence="3">
    <location>
        <begin position="346"/>
        <end position="357"/>
    </location>
</feature>
<accession>A0AA39R0N3</accession>